<dbReference type="InterPro" id="IPR010998">
    <property type="entry name" value="Integrase_recombinase_N"/>
</dbReference>
<dbReference type="SUPFAM" id="SSF56349">
    <property type="entry name" value="DNA breaking-rejoining enzymes"/>
    <property type="match status" value="1"/>
</dbReference>
<evidence type="ECO:0000259" key="6">
    <source>
        <dbReference type="PROSITE" id="PS51898"/>
    </source>
</evidence>
<dbReference type="PANTHER" id="PTHR30349:SF64">
    <property type="entry name" value="PROPHAGE INTEGRASE INTD-RELATED"/>
    <property type="match status" value="1"/>
</dbReference>
<dbReference type="CDD" id="cd01185">
    <property type="entry name" value="INTN1_C_like"/>
    <property type="match status" value="1"/>
</dbReference>
<reference evidence="9" key="1">
    <citation type="submission" date="2016-11" db="EMBL/GenBank/DDBJ databases">
        <authorList>
            <person name="Varghese N."/>
            <person name="Submissions S."/>
        </authorList>
    </citation>
    <scope>NUCLEOTIDE SEQUENCE [LARGE SCALE GENOMIC DNA]</scope>
    <source>
        <strain evidence="9">UWOS</strain>
    </source>
</reference>
<evidence type="ECO:0000259" key="7">
    <source>
        <dbReference type="PROSITE" id="PS51900"/>
    </source>
</evidence>
<sequence>MLFFPAAYAFIRNNDNELEPTTIKTYFWNLKKLEYFRPGLQCEEIDKAFIHSYKAHLQEQGNKPATVNKALSVFRIFLNKLIANGFKMDNPFAGFRIGRVYSRRGFLTIRELRNLFWNYTDSKNILDSRESEAMRVFLFSCFTGLRYSDLKSLDAMEIADWKIRKQTHKTGEAVYIPIPAQARLLIEKRPTRGPVFHVAENTQFNRKLRSAAQKLGCNRYLHCHLARHTFATTCITIGIPLPATGKLLGHRNLATTLIYAKYVDAFLDKEMKKFNRLR</sequence>
<evidence type="ECO:0000256" key="3">
    <source>
        <dbReference type="ARBA" id="ARBA00023125"/>
    </source>
</evidence>
<evidence type="ECO:0000256" key="4">
    <source>
        <dbReference type="ARBA" id="ARBA00023172"/>
    </source>
</evidence>
<dbReference type="PROSITE" id="PS51900">
    <property type="entry name" value="CB"/>
    <property type="match status" value="1"/>
</dbReference>
<feature type="domain" description="Tyr recombinase" evidence="6">
    <location>
        <begin position="110"/>
        <end position="272"/>
    </location>
</feature>
<protein>
    <submittedName>
        <fullName evidence="8">Site-specific recombinase XerD</fullName>
    </submittedName>
</protein>
<dbReference type="PROSITE" id="PS51898">
    <property type="entry name" value="TYR_RECOMBINASE"/>
    <property type="match status" value="1"/>
</dbReference>
<dbReference type="InterPro" id="IPR025269">
    <property type="entry name" value="SAM-like_dom"/>
</dbReference>
<dbReference type="Pfam" id="PF13102">
    <property type="entry name" value="Phage_int_SAM_5"/>
    <property type="match status" value="1"/>
</dbReference>
<dbReference type="AlphaFoldDB" id="A0A1M6PLC9"/>
<proteinExistence type="inferred from homology"/>
<keyword evidence="2" id="KW-0229">DNA integration</keyword>
<evidence type="ECO:0000256" key="5">
    <source>
        <dbReference type="PROSITE-ProRule" id="PRU01248"/>
    </source>
</evidence>
<keyword evidence="3 5" id="KW-0238">DNA-binding</keyword>
<dbReference type="Gene3D" id="1.10.443.10">
    <property type="entry name" value="Intergrase catalytic core"/>
    <property type="match status" value="1"/>
</dbReference>
<dbReference type="InterPro" id="IPR002104">
    <property type="entry name" value="Integrase_catalytic"/>
</dbReference>
<gene>
    <name evidence="8" type="ORF">SAMN05720469_10126</name>
</gene>
<name>A0A1M6PLC9_9BACT</name>
<dbReference type="EMBL" id="FRAW01000001">
    <property type="protein sequence ID" value="SHK08749.1"/>
    <property type="molecule type" value="Genomic_DNA"/>
</dbReference>
<evidence type="ECO:0000313" key="9">
    <source>
        <dbReference type="Proteomes" id="UP000184275"/>
    </source>
</evidence>
<dbReference type="InterPro" id="IPR013762">
    <property type="entry name" value="Integrase-like_cat_sf"/>
</dbReference>
<keyword evidence="4" id="KW-0233">DNA recombination</keyword>
<feature type="domain" description="Core-binding (CB)" evidence="7">
    <location>
        <begin position="1"/>
        <end position="82"/>
    </location>
</feature>
<dbReference type="Pfam" id="PF00589">
    <property type="entry name" value="Phage_integrase"/>
    <property type="match status" value="1"/>
</dbReference>
<organism evidence="8 9">
    <name type="scientific">Fibrobacter intestinalis</name>
    <dbReference type="NCBI Taxonomy" id="28122"/>
    <lineage>
        <taxon>Bacteria</taxon>
        <taxon>Pseudomonadati</taxon>
        <taxon>Fibrobacterota</taxon>
        <taxon>Fibrobacteria</taxon>
        <taxon>Fibrobacterales</taxon>
        <taxon>Fibrobacteraceae</taxon>
        <taxon>Fibrobacter</taxon>
    </lineage>
</organism>
<keyword evidence="9" id="KW-1185">Reference proteome</keyword>
<dbReference type="PANTHER" id="PTHR30349">
    <property type="entry name" value="PHAGE INTEGRASE-RELATED"/>
    <property type="match status" value="1"/>
</dbReference>
<dbReference type="InterPro" id="IPR050090">
    <property type="entry name" value="Tyrosine_recombinase_XerCD"/>
</dbReference>
<dbReference type="RefSeq" id="WP_073301910.1">
    <property type="nucleotide sequence ID" value="NZ_FRAW01000001.1"/>
</dbReference>
<dbReference type="GO" id="GO:0015074">
    <property type="term" value="P:DNA integration"/>
    <property type="evidence" value="ECO:0007669"/>
    <property type="project" value="UniProtKB-KW"/>
</dbReference>
<evidence type="ECO:0000256" key="2">
    <source>
        <dbReference type="ARBA" id="ARBA00022908"/>
    </source>
</evidence>
<dbReference type="InterPro" id="IPR011010">
    <property type="entry name" value="DNA_brk_join_enz"/>
</dbReference>
<dbReference type="InterPro" id="IPR044068">
    <property type="entry name" value="CB"/>
</dbReference>
<evidence type="ECO:0000313" key="8">
    <source>
        <dbReference type="EMBL" id="SHK08749.1"/>
    </source>
</evidence>
<dbReference type="Gene3D" id="1.10.150.130">
    <property type="match status" value="1"/>
</dbReference>
<dbReference type="GO" id="GO:0006310">
    <property type="term" value="P:DNA recombination"/>
    <property type="evidence" value="ECO:0007669"/>
    <property type="project" value="UniProtKB-KW"/>
</dbReference>
<comment type="similarity">
    <text evidence="1">Belongs to the 'phage' integrase family.</text>
</comment>
<dbReference type="GO" id="GO:0003677">
    <property type="term" value="F:DNA binding"/>
    <property type="evidence" value="ECO:0007669"/>
    <property type="project" value="UniProtKB-UniRule"/>
</dbReference>
<evidence type="ECO:0000256" key="1">
    <source>
        <dbReference type="ARBA" id="ARBA00008857"/>
    </source>
</evidence>
<accession>A0A1M6PLC9</accession>
<dbReference type="Proteomes" id="UP000184275">
    <property type="component" value="Unassembled WGS sequence"/>
</dbReference>